<name>A0A938YQ68_9ACTN</name>
<dbReference type="AlphaFoldDB" id="A0A938YQ68"/>
<dbReference type="SUPFAM" id="SSF53822">
    <property type="entry name" value="Periplasmic binding protein-like I"/>
    <property type="match status" value="1"/>
</dbReference>
<comment type="caution">
    <text evidence="9">The sequence shown here is derived from an EMBL/GenBank/DDBJ whole genome shotgun (WGS) entry which is preliminary data.</text>
</comment>
<keyword evidence="5" id="KW-0472">Membrane</keyword>
<feature type="domain" description="ABC transporter substrate-binding protein PnrA-like" evidence="8">
    <location>
        <begin position="71"/>
        <end position="367"/>
    </location>
</feature>
<dbReference type="Pfam" id="PF02608">
    <property type="entry name" value="Bmp"/>
    <property type="match status" value="1"/>
</dbReference>
<evidence type="ECO:0000256" key="2">
    <source>
        <dbReference type="ARBA" id="ARBA00008610"/>
    </source>
</evidence>
<dbReference type="EMBL" id="JAERWL010000010">
    <property type="protein sequence ID" value="MBM9477364.1"/>
    <property type="molecule type" value="Genomic_DNA"/>
</dbReference>
<dbReference type="PROSITE" id="PS51257">
    <property type="entry name" value="PROKAR_LIPOPROTEIN"/>
    <property type="match status" value="1"/>
</dbReference>
<dbReference type="RefSeq" id="WP_205257478.1">
    <property type="nucleotide sequence ID" value="NZ_BAAAPV010000003.1"/>
</dbReference>
<dbReference type="PANTHER" id="PTHR34296">
    <property type="entry name" value="TRANSCRIPTIONAL ACTIVATOR PROTEIN MED"/>
    <property type="match status" value="1"/>
</dbReference>
<evidence type="ECO:0000256" key="1">
    <source>
        <dbReference type="ARBA" id="ARBA00004193"/>
    </source>
</evidence>
<keyword evidence="10" id="KW-1185">Reference proteome</keyword>
<dbReference type="InterPro" id="IPR050957">
    <property type="entry name" value="BMP_lipoprotein"/>
</dbReference>
<evidence type="ECO:0000256" key="3">
    <source>
        <dbReference type="ARBA" id="ARBA00022475"/>
    </source>
</evidence>
<evidence type="ECO:0000313" key="10">
    <source>
        <dbReference type="Proteomes" id="UP000663801"/>
    </source>
</evidence>
<dbReference type="Gene3D" id="3.40.50.2300">
    <property type="match status" value="2"/>
</dbReference>
<evidence type="ECO:0000256" key="7">
    <source>
        <dbReference type="SAM" id="SignalP"/>
    </source>
</evidence>
<feature type="chain" id="PRO_5036680841" evidence="7">
    <location>
        <begin position="36"/>
        <end position="371"/>
    </location>
</feature>
<evidence type="ECO:0000256" key="6">
    <source>
        <dbReference type="ARBA" id="ARBA00023288"/>
    </source>
</evidence>
<accession>A0A938YQ68</accession>
<keyword evidence="6" id="KW-0449">Lipoprotein</keyword>
<dbReference type="PANTHER" id="PTHR34296:SF2">
    <property type="entry name" value="ABC TRANSPORTER GUANOSINE-BINDING PROTEIN NUPN"/>
    <property type="match status" value="1"/>
</dbReference>
<dbReference type="GO" id="GO:0005886">
    <property type="term" value="C:plasma membrane"/>
    <property type="evidence" value="ECO:0007669"/>
    <property type="project" value="UniProtKB-SubCell"/>
</dbReference>
<gene>
    <name evidence="9" type="ORF">JL107_13000</name>
</gene>
<comment type="similarity">
    <text evidence="2">Belongs to the BMP lipoprotein family.</text>
</comment>
<feature type="signal peptide" evidence="7">
    <location>
        <begin position="1"/>
        <end position="35"/>
    </location>
</feature>
<comment type="subcellular location">
    <subcellularLocation>
        <location evidence="1">Cell membrane</location>
        <topology evidence="1">Lipid-anchor</topology>
    </subcellularLocation>
</comment>
<evidence type="ECO:0000259" key="8">
    <source>
        <dbReference type="Pfam" id="PF02608"/>
    </source>
</evidence>
<proteinExistence type="inferred from homology"/>
<sequence>MTRSTWSAAIALTATTTLLLSACGGASGTATSSSAASAATSAAGGSSASSAATASAAPSVPAEALNIIAPLSGQLGDQSFMDSANDGLQRAAADLGVSVKVIEAGADDAPAWERNLTEASATGESGLIVTGGTVMASTLEKVAAQFPDQKYLIFDSPSVGPNTTGISYAQNEGAFLVGVLAALITTNPDTFPRATGSKKIGLVGGMDIPVIRDFAVGYEQGAKSIDPSITVDLRFVGDFESAQGAYDLTKAMYGDGSDVVYQVAGAAGLGVLQAGADNGRYALGTDSDQNQLHPESTPASAIKAVGNTVYSGIQAFQAGTLEMGTTIVGNIANDGVGIAFNDALVPADIQAQVEALSQKVVDGTITVDTAL</sequence>
<evidence type="ECO:0000256" key="5">
    <source>
        <dbReference type="ARBA" id="ARBA00023136"/>
    </source>
</evidence>
<evidence type="ECO:0000256" key="4">
    <source>
        <dbReference type="ARBA" id="ARBA00022729"/>
    </source>
</evidence>
<dbReference type="InterPro" id="IPR028082">
    <property type="entry name" value="Peripla_BP_I"/>
</dbReference>
<organism evidence="9 10">
    <name type="scientific">Nakamurella flavida</name>
    <dbReference type="NCBI Taxonomy" id="363630"/>
    <lineage>
        <taxon>Bacteria</taxon>
        <taxon>Bacillati</taxon>
        <taxon>Actinomycetota</taxon>
        <taxon>Actinomycetes</taxon>
        <taxon>Nakamurellales</taxon>
        <taxon>Nakamurellaceae</taxon>
        <taxon>Nakamurella</taxon>
    </lineage>
</organism>
<keyword evidence="4 7" id="KW-0732">Signal</keyword>
<protein>
    <submittedName>
        <fullName evidence="9">BMP family ABC transporter substrate-binding protein</fullName>
    </submittedName>
</protein>
<keyword evidence="3" id="KW-1003">Cell membrane</keyword>
<dbReference type="Proteomes" id="UP000663801">
    <property type="component" value="Unassembled WGS sequence"/>
</dbReference>
<reference evidence="9" key="1">
    <citation type="submission" date="2021-01" db="EMBL/GenBank/DDBJ databases">
        <title>KCTC 19127 draft genome.</title>
        <authorList>
            <person name="An D."/>
        </authorList>
    </citation>
    <scope>NUCLEOTIDE SEQUENCE</scope>
    <source>
        <strain evidence="9">KCTC 19127</strain>
    </source>
</reference>
<dbReference type="InterPro" id="IPR003760">
    <property type="entry name" value="PnrA-like"/>
</dbReference>
<evidence type="ECO:0000313" key="9">
    <source>
        <dbReference type="EMBL" id="MBM9477364.1"/>
    </source>
</evidence>